<evidence type="ECO:0000313" key="4">
    <source>
        <dbReference type="EMBL" id="AXK35454.1"/>
    </source>
</evidence>
<dbReference type="Proteomes" id="UP000254425">
    <property type="component" value="Chromosome"/>
</dbReference>
<dbReference type="KEGG" id="sarm:DVA86_25185"/>
<dbReference type="InterPro" id="IPR001647">
    <property type="entry name" value="HTH_TetR"/>
</dbReference>
<feature type="DNA-binding region" description="H-T-H motif" evidence="2">
    <location>
        <begin position="33"/>
        <end position="52"/>
    </location>
</feature>
<dbReference type="InterPro" id="IPR050109">
    <property type="entry name" value="HTH-type_TetR-like_transc_reg"/>
</dbReference>
<reference evidence="4 5" key="1">
    <citation type="submission" date="2018-07" db="EMBL/GenBank/DDBJ databases">
        <title>Draft genome of the type strain Streptomyces armeniacus ATCC 15676.</title>
        <authorList>
            <person name="Labana P."/>
            <person name="Gosse J.T."/>
            <person name="Boddy C.N."/>
        </authorList>
    </citation>
    <scope>NUCLEOTIDE SEQUENCE [LARGE SCALE GENOMIC DNA]</scope>
    <source>
        <strain evidence="4 5">ATCC 15676</strain>
    </source>
</reference>
<evidence type="ECO:0000313" key="5">
    <source>
        <dbReference type="Proteomes" id="UP000254425"/>
    </source>
</evidence>
<evidence type="ECO:0000256" key="1">
    <source>
        <dbReference type="ARBA" id="ARBA00023125"/>
    </source>
</evidence>
<feature type="domain" description="HTH tetR-type" evidence="3">
    <location>
        <begin position="10"/>
        <end position="70"/>
    </location>
</feature>
<dbReference type="PRINTS" id="PR00455">
    <property type="entry name" value="HTHTETR"/>
</dbReference>
<dbReference type="Pfam" id="PF00440">
    <property type="entry name" value="TetR_N"/>
    <property type="match status" value="1"/>
</dbReference>
<keyword evidence="1 2" id="KW-0238">DNA-binding</keyword>
<evidence type="ECO:0000256" key="2">
    <source>
        <dbReference type="PROSITE-ProRule" id="PRU00335"/>
    </source>
</evidence>
<dbReference type="InterPro" id="IPR036271">
    <property type="entry name" value="Tet_transcr_reg_TetR-rel_C_sf"/>
</dbReference>
<keyword evidence="5" id="KW-1185">Reference proteome</keyword>
<dbReference type="InterPro" id="IPR009057">
    <property type="entry name" value="Homeodomain-like_sf"/>
</dbReference>
<gene>
    <name evidence="4" type="ORF">DVA86_25185</name>
</gene>
<proteinExistence type="predicted"/>
<accession>A0A345XUY8</accession>
<protein>
    <submittedName>
        <fullName evidence="4">TetR/AcrR family transcriptional regulator</fullName>
    </submittedName>
</protein>
<name>A0A345XUY8_9ACTN</name>
<evidence type="ECO:0000259" key="3">
    <source>
        <dbReference type="PROSITE" id="PS50977"/>
    </source>
</evidence>
<organism evidence="4 5">
    <name type="scientific">Streptomyces armeniacus</name>
    <dbReference type="NCBI Taxonomy" id="83291"/>
    <lineage>
        <taxon>Bacteria</taxon>
        <taxon>Bacillati</taxon>
        <taxon>Actinomycetota</taxon>
        <taxon>Actinomycetes</taxon>
        <taxon>Kitasatosporales</taxon>
        <taxon>Streptomycetaceae</taxon>
        <taxon>Streptomyces</taxon>
    </lineage>
</organism>
<dbReference type="PROSITE" id="PS01081">
    <property type="entry name" value="HTH_TETR_1"/>
    <property type="match status" value="1"/>
</dbReference>
<dbReference type="EMBL" id="CP031320">
    <property type="protein sequence ID" value="AXK35454.1"/>
    <property type="molecule type" value="Genomic_DNA"/>
</dbReference>
<sequence length="210" mass="22939">MAVSPRSAADARRRQILRGARACFTRNGFHATSMQDILREAGLSAGSVYRYFRGKDDIVAVIVAEALESVHEAYTAVVTSDPPPRPDTVVASVLARMRGNAPAPEADRDLPQLLIQVFGESLRNEEFARMMAAGFSSVIEQWVVLVRQYQELGWVDPLVNAEDLARTFGGVLQGYLVQAALFGDWDADAFVHGLRGLVDMSVLTSPGQCE</sequence>
<dbReference type="SUPFAM" id="SSF48498">
    <property type="entry name" value="Tetracyclin repressor-like, C-terminal domain"/>
    <property type="match status" value="1"/>
</dbReference>
<dbReference type="RefSeq" id="WP_208881628.1">
    <property type="nucleotide sequence ID" value="NZ_CP031320.1"/>
</dbReference>
<dbReference type="GO" id="GO:0000976">
    <property type="term" value="F:transcription cis-regulatory region binding"/>
    <property type="evidence" value="ECO:0007669"/>
    <property type="project" value="TreeGrafter"/>
</dbReference>
<dbReference type="AlphaFoldDB" id="A0A345XUY8"/>
<dbReference type="PANTHER" id="PTHR30055:SF229">
    <property type="entry name" value="HTH-TYPE TRANSCRIPTIONAL REPRESSOR RV1474C"/>
    <property type="match status" value="1"/>
</dbReference>
<dbReference type="InterPro" id="IPR023772">
    <property type="entry name" value="DNA-bd_HTH_TetR-type_CS"/>
</dbReference>
<dbReference type="PANTHER" id="PTHR30055">
    <property type="entry name" value="HTH-TYPE TRANSCRIPTIONAL REGULATOR RUTR"/>
    <property type="match status" value="1"/>
</dbReference>
<dbReference type="SUPFAM" id="SSF46689">
    <property type="entry name" value="Homeodomain-like"/>
    <property type="match status" value="1"/>
</dbReference>
<dbReference type="Gene3D" id="1.10.357.10">
    <property type="entry name" value="Tetracycline Repressor, domain 2"/>
    <property type="match status" value="1"/>
</dbReference>
<dbReference type="PROSITE" id="PS50977">
    <property type="entry name" value="HTH_TETR_2"/>
    <property type="match status" value="1"/>
</dbReference>
<dbReference type="GO" id="GO:0003700">
    <property type="term" value="F:DNA-binding transcription factor activity"/>
    <property type="evidence" value="ECO:0007669"/>
    <property type="project" value="TreeGrafter"/>
</dbReference>